<keyword evidence="10" id="KW-1185">Reference proteome</keyword>
<accession>A0A553NS73</accession>
<evidence type="ECO:0000256" key="5">
    <source>
        <dbReference type="PIRNR" id="PIRNR022950"/>
    </source>
</evidence>
<comment type="function">
    <text evidence="5">Demethylates proteins that have been reversibly carboxymethylated.</text>
</comment>
<dbReference type="OMA" id="QGKFQTC"/>
<dbReference type="AlphaFoldDB" id="A0A553NS73"/>
<evidence type="ECO:0000256" key="4">
    <source>
        <dbReference type="ARBA" id="ARBA00049203"/>
    </source>
</evidence>
<feature type="compositionally biased region" description="Low complexity" evidence="7">
    <location>
        <begin position="23"/>
        <end position="34"/>
    </location>
</feature>
<proteinExistence type="inferred from homology"/>
<feature type="domain" description="AB hydrolase-1" evidence="8">
    <location>
        <begin position="89"/>
        <end position="385"/>
    </location>
</feature>
<evidence type="ECO:0000313" key="10">
    <source>
        <dbReference type="Proteomes" id="UP000318571"/>
    </source>
</evidence>
<dbReference type="PIRSF" id="PIRSF022950">
    <property type="entry name" value="PPase_methylesterase_euk"/>
    <property type="match status" value="1"/>
</dbReference>
<dbReference type="Pfam" id="PF12697">
    <property type="entry name" value="Abhydrolase_6"/>
    <property type="match status" value="1"/>
</dbReference>
<evidence type="ECO:0000256" key="3">
    <source>
        <dbReference type="ARBA" id="ARBA00022801"/>
    </source>
</evidence>
<comment type="similarity">
    <text evidence="1 5">Belongs to the AB hydrolase superfamily.</text>
</comment>
<organism evidence="9 10">
    <name type="scientific">Tigriopus californicus</name>
    <name type="common">Marine copepod</name>
    <dbReference type="NCBI Taxonomy" id="6832"/>
    <lineage>
        <taxon>Eukaryota</taxon>
        <taxon>Metazoa</taxon>
        <taxon>Ecdysozoa</taxon>
        <taxon>Arthropoda</taxon>
        <taxon>Crustacea</taxon>
        <taxon>Multicrustacea</taxon>
        <taxon>Hexanauplia</taxon>
        <taxon>Copepoda</taxon>
        <taxon>Harpacticoida</taxon>
        <taxon>Harpacticidae</taxon>
        <taxon>Tigriopus</taxon>
    </lineage>
</organism>
<evidence type="ECO:0000256" key="6">
    <source>
        <dbReference type="PIRSR" id="PIRSR022950-1"/>
    </source>
</evidence>
<dbReference type="OrthoDB" id="194865at2759"/>
<evidence type="ECO:0000256" key="7">
    <source>
        <dbReference type="SAM" id="MobiDB-lite"/>
    </source>
</evidence>
<name>A0A553NS73_TIGCA</name>
<comment type="caution">
    <text evidence="9">The sequence shown here is derived from an EMBL/GenBank/DDBJ whole genome shotgun (WGS) entry which is preliminary data.</text>
</comment>
<dbReference type="PRINTS" id="PR00111">
    <property type="entry name" value="ABHYDROLASE"/>
</dbReference>
<evidence type="ECO:0000313" key="9">
    <source>
        <dbReference type="EMBL" id="TRY68284.1"/>
    </source>
</evidence>
<feature type="active site" evidence="6">
    <location>
        <position position="191"/>
    </location>
</feature>
<evidence type="ECO:0000256" key="1">
    <source>
        <dbReference type="ARBA" id="ARBA00008645"/>
    </source>
</evidence>
<protein>
    <recommendedName>
        <fullName evidence="5">Protein phosphatase methylesterase 1</fullName>
        <shortName evidence="5">PME-1</shortName>
        <ecNumber evidence="5">3.1.1.-</ecNumber>
    </recommendedName>
</protein>
<dbReference type="InterPro" id="IPR016812">
    <property type="entry name" value="PPase_methylesterase_euk"/>
</dbReference>
<feature type="region of interest" description="Disordered" evidence="7">
    <location>
        <begin position="1"/>
        <end position="41"/>
    </location>
</feature>
<evidence type="ECO:0000256" key="2">
    <source>
        <dbReference type="ARBA" id="ARBA00022487"/>
    </source>
</evidence>
<dbReference type="STRING" id="6832.A0A553NS73"/>
<dbReference type="Gene3D" id="3.40.50.1820">
    <property type="entry name" value="alpha/beta hydrolase"/>
    <property type="match status" value="1"/>
</dbReference>
<reference evidence="9 10" key="1">
    <citation type="journal article" date="2018" name="Nat. Ecol. Evol.">
        <title>Genomic signatures of mitonuclear coevolution across populations of Tigriopus californicus.</title>
        <authorList>
            <person name="Barreto F.S."/>
            <person name="Watson E.T."/>
            <person name="Lima T.G."/>
            <person name="Willett C.S."/>
            <person name="Edmands S."/>
            <person name="Li W."/>
            <person name="Burton R.S."/>
        </authorList>
    </citation>
    <scope>NUCLEOTIDE SEQUENCE [LARGE SCALE GENOMIC DNA]</scope>
    <source>
        <strain evidence="9 10">San Diego</strain>
    </source>
</reference>
<gene>
    <name evidence="9" type="ORF">TCAL_04149</name>
</gene>
<dbReference type="SUPFAM" id="SSF53474">
    <property type="entry name" value="alpha/beta-Hydrolases"/>
    <property type="match status" value="1"/>
</dbReference>
<keyword evidence="2 5" id="KW-0719">Serine esterase</keyword>
<feature type="active site" evidence="6">
    <location>
        <position position="373"/>
    </location>
</feature>
<feature type="active site" evidence="6">
    <location>
        <position position="166"/>
    </location>
</feature>
<keyword evidence="3 5" id="KW-0378">Hydrolase</keyword>
<dbReference type="PANTHER" id="PTHR14189">
    <property type="entry name" value="PROTEIN PHOSPHATASE METHYLESTERASE-1 RELATED"/>
    <property type="match status" value="1"/>
</dbReference>
<dbReference type="PANTHER" id="PTHR14189:SF0">
    <property type="entry name" value="PROTEIN PHOSPHATASE METHYLESTERASE 1"/>
    <property type="match status" value="1"/>
</dbReference>
<dbReference type="InterPro" id="IPR000073">
    <property type="entry name" value="AB_hydrolase_1"/>
</dbReference>
<evidence type="ECO:0000259" key="8">
    <source>
        <dbReference type="Pfam" id="PF12697"/>
    </source>
</evidence>
<sequence>MSSNLHRRLVGSGLPPKGPTPVGSGRSGARSGPRSARDYSPLPWSKYFEAQTSLELDSDHAFHLYSIGLQPSSPTHPDSPAPAPPSPVMVLLHGGGFSGLTWALTAQALAHKVRVRVLALDLRGHGQTRTSKDHDLSAEVMAQDVIRVLRHQFPEELPEIVLVGHSMGGALAVHAALTHQIDRLLGVCVIDVVEGSAMEALGTMQGFLRSRPDKFPSLENAIEWDVRSGQVRNAESARVSMPGQLKNIETQVPATIDIDQGTTSTANPGQDVVMAAPADAIPEEEEETSGEFKAPSPVSVRASAPKSGYTWRIDLARSEYYWPGWFQGLSNKFLSVPCAKLLLLAGVDRLDRDLTVGQMQGKFQMQVLPQAGHAVQEDMPDQVADILATFLVRNKFAQPADDFERTFPAC</sequence>
<dbReference type="GO" id="GO:0051723">
    <property type="term" value="F:protein methylesterase activity"/>
    <property type="evidence" value="ECO:0007669"/>
    <property type="project" value="UniProtKB-EC"/>
</dbReference>
<dbReference type="EC" id="3.1.1.-" evidence="5"/>
<dbReference type="EMBL" id="VCGU01000010">
    <property type="protein sequence ID" value="TRY68284.1"/>
    <property type="molecule type" value="Genomic_DNA"/>
</dbReference>
<dbReference type="Proteomes" id="UP000318571">
    <property type="component" value="Chromosome 1"/>
</dbReference>
<dbReference type="InterPro" id="IPR029058">
    <property type="entry name" value="AB_hydrolase_fold"/>
</dbReference>
<comment type="catalytic activity">
    <reaction evidence="4">
        <text>[phosphatase 2A protein]-C-terminal L-leucine methyl ester + H2O = [phosphatase 2A protein]-C-terminal L-leucine + methanol + H(+)</text>
        <dbReference type="Rhea" id="RHEA:48548"/>
        <dbReference type="Rhea" id="RHEA-COMP:12134"/>
        <dbReference type="Rhea" id="RHEA-COMP:12135"/>
        <dbReference type="ChEBI" id="CHEBI:15377"/>
        <dbReference type="ChEBI" id="CHEBI:15378"/>
        <dbReference type="ChEBI" id="CHEBI:17790"/>
        <dbReference type="ChEBI" id="CHEBI:90516"/>
        <dbReference type="ChEBI" id="CHEBI:90517"/>
        <dbReference type="EC" id="3.1.1.89"/>
    </reaction>
</comment>